<dbReference type="EMBL" id="JAHCQH010000025">
    <property type="protein sequence ID" value="MBS9479290.1"/>
    <property type="molecule type" value="Genomic_DNA"/>
</dbReference>
<evidence type="ECO:0000256" key="1">
    <source>
        <dbReference type="SAM" id="MobiDB-lite"/>
    </source>
</evidence>
<comment type="caution">
    <text evidence="2">The sequence shown here is derived from an EMBL/GenBank/DDBJ whole genome shotgun (WGS) entry which is preliminary data.</text>
</comment>
<sequence length="176" mass="19211">MVKVLLIGLWVCVVTLLSSYGGAYWVAGTAAKQEDEPYLAGLEYRRLDAINVPMILDGGVRGYVVLKLVYTADAGTLRQITVDPQVFVINAAFDEIYMNGRVEFGKLSKYNLADMLASIKKRANEKLNGDVVQEVLVDSVNYIDKSEIRALVDRSGSKPKAGPKTTSNGKAEPATH</sequence>
<feature type="region of interest" description="Disordered" evidence="1">
    <location>
        <begin position="154"/>
        <end position="176"/>
    </location>
</feature>
<gene>
    <name evidence="2" type="ORF">KIP89_19455</name>
</gene>
<protein>
    <recommendedName>
        <fullName evidence="4">Flagellar basal body-associated protein FliL</fullName>
    </recommendedName>
</protein>
<dbReference type="RefSeq" id="WP_213757262.1">
    <property type="nucleotide sequence ID" value="NZ_JAHCQH010000025.1"/>
</dbReference>
<reference evidence="2" key="1">
    <citation type="submission" date="2021-05" db="EMBL/GenBank/DDBJ databases">
        <authorList>
            <person name="Sun Q."/>
            <person name="Inoue M."/>
        </authorList>
    </citation>
    <scope>NUCLEOTIDE SEQUENCE</scope>
    <source>
        <strain evidence="2">VKM B-3255</strain>
    </source>
</reference>
<evidence type="ECO:0000313" key="2">
    <source>
        <dbReference type="EMBL" id="MBS9479290.1"/>
    </source>
</evidence>
<evidence type="ECO:0008006" key="4">
    <source>
        <dbReference type="Google" id="ProtNLM"/>
    </source>
</evidence>
<organism evidence="2 3">
    <name type="scientific">Ancylobacter radicis</name>
    <dbReference type="NCBI Taxonomy" id="2836179"/>
    <lineage>
        <taxon>Bacteria</taxon>
        <taxon>Pseudomonadati</taxon>
        <taxon>Pseudomonadota</taxon>
        <taxon>Alphaproteobacteria</taxon>
        <taxon>Hyphomicrobiales</taxon>
        <taxon>Xanthobacteraceae</taxon>
        <taxon>Ancylobacter</taxon>
    </lineage>
</organism>
<proteinExistence type="predicted"/>
<name>A0ABS5RC92_9HYPH</name>
<keyword evidence="3" id="KW-1185">Reference proteome</keyword>
<accession>A0ABS5RC92</accession>
<evidence type="ECO:0000313" key="3">
    <source>
        <dbReference type="Proteomes" id="UP001166585"/>
    </source>
</evidence>
<dbReference type="Proteomes" id="UP001166585">
    <property type="component" value="Unassembled WGS sequence"/>
</dbReference>